<dbReference type="EMBL" id="BAAAPM010000004">
    <property type="protein sequence ID" value="GAA1727951.1"/>
    <property type="molecule type" value="Genomic_DNA"/>
</dbReference>
<dbReference type="InterPro" id="IPR029447">
    <property type="entry name" value="DUF4439"/>
</dbReference>
<feature type="domain" description="DUF4439" evidence="2">
    <location>
        <begin position="218"/>
        <end position="343"/>
    </location>
</feature>
<organism evidence="3 4">
    <name type="scientific">Isoptericola hypogeus</name>
    <dbReference type="NCBI Taxonomy" id="300179"/>
    <lineage>
        <taxon>Bacteria</taxon>
        <taxon>Bacillati</taxon>
        <taxon>Actinomycetota</taxon>
        <taxon>Actinomycetes</taxon>
        <taxon>Micrococcales</taxon>
        <taxon>Promicromonosporaceae</taxon>
        <taxon>Isoptericola</taxon>
    </lineage>
</organism>
<evidence type="ECO:0000256" key="1">
    <source>
        <dbReference type="SAM" id="MobiDB-lite"/>
    </source>
</evidence>
<dbReference type="Proteomes" id="UP001501138">
    <property type="component" value="Unassembled WGS sequence"/>
</dbReference>
<gene>
    <name evidence="3" type="ORF">GCM10009809_24560</name>
</gene>
<sequence>MLGVLLVAGLTAGCGVRLEAPPVAEPVPDALEIVRRTAVSDALLVAERAEAALEATPSGRERLITELTRIAADSRVQATELGGVYDSGLATDEPTGSPAGSPSQESGNVPDVVQALVDAAARSRTAAGTTTDGPLARLLASVGAAQTVSAGRLADLADVAGPEPLDPQVPEPTGEGRAAEEATPGGTPSAEASPMPSADATNTAEAVPEGLTAEQLSTLVASEDATGYALRLRAAIADGTRRARLLARAGAHDDRALGWALVAGTQDSAQDPRRAAYTVPRVDDQGDKALVRTLEDGLATDYATLVGTTAAGTRGVLVDLLVDAAVGLDDWGAEPEPFPGLPEQE</sequence>
<protein>
    <recommendedName>
        <fullName evidence="2">DUF4439 domain-containing protein</fullName>
    </recommendedName>
</protein>
<dbReference type="InterPro" id="IPR009078">
    <property type="entry name" value="Ferritin-like_SF"/>
</dbReference>
<dbReference type="SUPFAM" id="SSF47240">
    <property type="entry name" value="Ferritin-like"/>
    <property type="match status" value="1"/>
</dbReference>
<feature type="region of interest" description="Disordered" evidence="1">
    <location>
        <begin position="159"/>
        <end position="204"/>
    </location>
</feature>
<accession>A0ABP4VLQ2</accession>
<dbReference type="Gene3D" id="1.20.1260.10">
    <property type="match status" value="1"/>
</dbReference>
<keyword evidence="4" id="KW-1185">Reference proteome</keyword>
<evidence type="ECO:0000259" key="2">
    <source>
        <dbReference type="Pfam" id="PF14530"/>
    </source>
</evidence>
<evidence type="ECO:0000313" key="4">
    <source>
        <dbReference type="Proteomes" id="UP001501138"/>
    </source>
</evidence>
<name>A0ABP4VLQ2_9MICO</name>
<feature type="region of interest" description="Disordered" evidence="1">
    <location>
        <begin position="85"/>
        <end position="108"/>
    </location>
</feature>
<comment type="caution">
    <text evidence="3">The sequence shown here is derived from an EMBL/GenBank/DDBJ whole genome shotgun (WGS) entry which is preliminary data.</text>
</comment>
<evidence type="ECO:0000313" key="3">
    <source>
        <dbReference type="EMBL" id="GAA1727951.1"/>
    </source>
</evidence>
<reference evidence="4" key="1">
    <citation type="journal article" date="2019" name="Int. J. Syst. Evol. Microbiol.">
        <title>The Global Catalogue of Microorganisms (GCM) 10K type strain sequencing project: providing services to taxonomists for standard genome sequencing and annotation.</title>
        <authorList>
            <consortium name="The Broad Institute Genomics Platform"/>
            <consortium name="The Broad Institute Genome Sequencing Center for Infectious Disease"/>
            <person name="Wu L."/>
            <person name="Ma J."/>
        </authorList>
    </citation>
    <scope>NUCLEOTIDE SEQUENCE [LARGE SCALE GENOMIC DNA]</scope>
    <source>
        <strain evidence="4">JCM 15589</strain>
    </source>
</reference>
<feature type="compositionally biased region" description="Polar residues" evidence="1">
    <location>
        <begin position="98"/>
        <end position="107"/>
    </location>
</feature>
<proteinExistence type="predicted"/>
<dbReference type="InterPro" id="IPR012347">
    <property type="entry name" value="Ferritin-like"/>
</dbReference>
<dbReference type="Pfam" id="PF14530">
    <property type="entry name" value="DUF4439"/>
    <property type="match status" value="1"/>
</dbReference>